<keyword evidence="3" id="KW-1185">Reference proteome</keyword>
<dbReference type="GO" id="GO:0016874">
    <property type="term" value="F:ligase activity"/>
    <property type="evidence" value="ECO:0007669"/>
    <property type="project" value="UniProtKB-KW"/>
</dbReference>
<dbReference type="EC" id="6.3.2.39" evidence="2"/>
<dbReference type="InterPro" id="IPR037455">
    <property type="entry name" value="LucA/IucC-like"/>
</dbReference>
<dbReference type="PANTHER" id="PTHR34384:SF6">
    <property type="entry name" value="STAPHYLOFERRIN B SYNTHASE"/>
    <property type="match status" value="1"/>
</dbReference>
<evidence type="ECO:0000313" key="2">
    <source>
        <dbReference type="EMBL" id="SBT13682.1"/>
    </source>
</evidence>
<dbReference type="Pfam" id="PF06276">
    <property type="entry name" value="FhuF"/>
    <property type="match status" value="1"/>
</dbReference>
<dbReference type="Gene3D" id="1.10.510.40">
    <property type="match status" value="1"/>
</dbReference>
<organism evidence="2 3">
    <name type="scientific">Vibrio celticus</name>
    <dbReference type="NCBI Taxonomy" id="446372"/>
    <lineage>
        <taxon>Bacteria</taxon>
        <taxon>Pseudomonadati</taxon>
        <taxon>Pseudomonadota</taxon>
        <taxon>Gammaproteobacteria</taxon>
        <taxon>Vibrionales</taxon>
        <taxon>Vibrionaceae</taxon>
        <taxon>Vibrio</taxon>
    </lineage>
</organism>
<reference evidence="3" key="1">
    <citation type="submission" date="2016-06" db="EMBL/GenBank/DDBJ databases">
        <authorList>
            <person name="Rodrigo-Torres L."/>
            <person name="Arahal D.R."/>
        </authorList>
    </citation>
    <scope>NUCLEOTIDE SEQUENCE [LARGE SCALE GENOMIC DNA]</scope>
    <source>
        <strain evidence="3">CECT 7224</strain>
    </source>
</reference>
<dbReference type="EMBL" id="FLQZ01000050">
    <property type="protein sequence ID" value="SBT13682.1"/>
    <property type="molecule type" value="Genomic_DNA"/>
</dbReference>
<dbReference type="AlphaFoldDB" id="A0A1C3JEZ3"/>
<evidence type="ECO:0000313" key="3">
    <source>
        <dbReference type="Proteomes" id="UP000092819"/>
    </source>
</evidence>
<accession>A0A1C3JEZ3</accession>
<keyword evidence="2" id="KW-0436">Ligase</keyword>
<protein>
    <submittedName>
        <fullName evidence="2">Aerobactin synthase</fullName>
        <ecNumber evidence="2">6.3.2.39</ecNumber>
    </submittedName>
</protein>
<dbReference type="Proteomes" id="UP000092819">
    <property type="component" value="Unassembled WGS sequence"/>
</dbReference>
<gene>
    <name evidence="2" type="primary">iucC</name>
    <name evidence="2" type="ORF">VCE7224_02432</name>
</gene>
<feature type="domain" description="Aerobactin siderophore biosynthesis IucA/IucC-like C-terminal" evidence="1">
    <location>
        <begin position="2"/>
        <end position="140"/>
    </location>
</feature>
<dbReference type="InterPro" id="IPR022770">
    <property type="entry name" value="IucA/IucC-like_C"/>
</dbReference>
<evidence type="ECO:0000259" key="1">
    <source>
        <dbReference type="Pfam" id="PF06276"/>
    </source>
</evidence>
<dbReference type="GO" id="GO:0019290">
    <property type="term" value="P:siderophore biosynthetic process"/>
    <property type="evidence" value="ECO:0007669"/>
    <property type="project" value="InterPro"/>
</dbReference>
<name>A0A1C3JEZ3_9VIBR</name>
<dbReference type="RefSeq" id="WP_065676592.1">
    <property type="nucleotide sequence ID" value="NZ_AP025463.1"/>
</dbReference>
<dbReference type="PANTHER" id="PTHR34384">
    <property type="entry name" value="L-2,3-DIAMINOPROPANOATE--CITRATE LIGASE"/>
    <property type="match status" value="1"/>
</dbReference>
<proteinExistence type="predicted"/>
<sequence>MALCKYGVGLVAHGQNITLVLEDNIPCGCIIKDFHGDLRIVNQEFPELNSLDGSIKENLTRLPPHYLVHDLLTGHFATVLRFISPRIAALGFEEVDFYRLLRRVIQAYKEQHSHLEERFNQFDLMTPQIDKICINRVRFKIGYGDTNERPLPDIGKPINNPLMQ</sequence>